<sequence length="80" mass="9119">MISVNELIENLKKGVVIIEFKKIDTGEIRSMPSTLNPELVPSSSRILNISSASDTIMVWSMDKEAWRDIRVSTIIKWSIR</sequence>
<evidence type="ECO:0000313" key="1">
    <source>
        <dbReference type="EMBL" id="RCL38224.1"/>
    </source>
</evidence>
<dbReference type="EMBL" id="QOPD01000004">
    <property type="protein sequence ID" value="RCL38224.1"/>
    <property type="molecule type" value="Genomic_DNA"/>
</dbReference>
<accession>A0A368BMV2</accession>
<dbReference type="InterPro" id="IPR024401">
    <property type="entry name" value="WYL_prot"/>
</dbReference>
<evidence type="ECO:0000313" key="2">
    <source>
        <dbReference type="Proteomes" id="UP000252147"/>
    </source>
</evidence>
<reference evidence="1 2" key="1">
    <citation type="journal article" date="2018" name="Microbiome">
        <title>Fine metagenomic profile of the Mediterranean stratified and mixed water columns revealed by assembly and recruitment.</title>
        <authorList>
            <person name="Haro-Moreno J.M."/>
            <person name="Lopez-Perez M."/>
            <person name="De La Torre J.R."/>
            <person name="Picazo A."/>
            <person name="Camacho A."/>
            <person name="Rodriguez-Valera F."/>
        </authorList>
    </citation>
    <scope>NUCLEOTIDE SEQUENCE [LARGE SCALE GENOMIC DNA]</scope>
    <source>
        <strain evidence="1">MED-G83</strain>
    </source>
</reference>
<name>A0A368BMV2_9GAMM</name>
<dbReference type="Pfam" id="PF10902">
    <property type="entry name" value="WYL_2"/>
    <property type="match status" value="1"/>
</dbReference>
<gene>
    <name evidence="1" type="ORF">DBW97_02945</name>
</gene>
<organism evidence="1 2">
    <name type="scientific">SAR86 cluster bacterium</name>
    <dbReference type="NCBI Taxonomy" id="2030880"/>
    <lineage>
        <taxon>Bacteria</taxon>
        <taxon>Pseudomonadati</taxon>
        <taxon>Pseudomonadota</taxon>
        <taxon>Gammaproteobacteria</taxon>
        <taxon>SAR86 cluster</taxon>
    </lineage>
</organism>
<dbReference type="Proteomes" id="UP000252147">
    <property type="component" value="Unassembled WGS sequence"/>
</dbReference>
<comment type="caution">
    <text evidence="1">The sequence shown here is derived from an EMBL/GenBank/DDBJ whole genome shotgun (WGS) entry which is preliminary data.</text>
</comment>
<proteinExistence type="predicted"/>
<dbReference type="AlphaFoldDB" id="A0A368BMV2"/>
<evidence type="ECO:0008006" key="3">
    <source>
        <dbReference type="Google" id="ProtNLM"/>
    </source>
</evidence>
<protein>
    <recommendedName>
        <fullName evidence="3">DUF2693 domain-containing protein</fullName>
    </recommendedName>
</protein>